<dbReference type="Proteomes" id="UP000194933">
    <property type="component" value="Unassembled WGS sequence"/>
</dbReference>
<proteinExistence type="predicted"/>
<organism evidence="1 2">
    <name type="scientific">Candidatus Enterococcus wittei</name>
    <dbReference type="NCBI Taxonomy" id="1987383"/>
    <lineage>
        <taxon>Bacteria</taxon>
        <taxon>Bacillati</taxon>
        <taxon>Bacillota</taxon>
        <taxon>Bacilli</taxon>
        <taxon>Lactobacillales</taxon>
        <taxon>Enterococcaceae</taxon>
        <taxon>Enterococcus</taxon>
    </lineage>
</organism>
<sequence length="473" mass="55991">MSKFLNISVLSFDNLTENDSALFLCEGGYMKSIFEVVPANFFNVLSGENKEEYSDCLLLLYKQVNEKLEHTLTKNEVISIFENYFSERVNLFEDKKQTSRERALAFLSRFKNTGWLSEDRNANYQVIILLSDIGYSFLEFLYNFKQGSELSYSRNVYTIYKLFENFNSDRREELSIESAYHQTKEFFSQLKQLNTSIKKYIQKILDDGIKDDLNQLFLLLANEYQLNVVDKAYYHLMTNDHPNKYKGKIIDAINWLLDDELLEEIAERLMVTTKKDYIEIYHELYEKLVFIKEQFESVDDILKEINDKNQRFISSAINRISFLLSETEDIEGSINMLIRKISQIDYYFETLFLSQVKLMDPYSLATPRRKRILGESNIGHPLKLTEDEKSIFQETLMQSSEFSQVNIEKFVTDLLEENSEICVSEYVLNNKAYYVLIYIYAFSYEASYTVEDLDKEFSQEDTVFRDYVIRRKT</sequence>
<reference evidence="1 2" key="1">
    <citation type="submission" date="2017-05" db="EMBL/GenBank/DDBJ databases">
        <title>The Genome Sequence of Enterococcus sp. 10A9_DIV0425.</title>
        <authorList>
            <consortium name="The Broad Institute Genomics Platform"/>
            <consortium name="The Broad Institute Genomic Center for Infectious Diseases"/>
            <person name="Earl A."/>
            <person name="Manson A."/>
            <person name="Schwartman J."/>
            <person name="Gilmore M."/>
            <person name="Abouelleil A."/>
            <person name="Cao P."/>
            <person name="Chapman S."/>
            <person name="Cusick C."/>
            <person name="Shea T."/>
            <person name="Young S."/>
            <person name="Neafsey D."/>
            <person name="Nusbaum C."/>
            <person name="Birren B."/>
        </authorList>
    </citation>
    <scope>NUCLEOTIDE SEQUENCE [LARGE SCALE GENOMIC DNA]</scope>
    <source>
        <strain evidence="1 2">10A9_DIV0425</strain>
    </source>
</reference>
<comment type="caution">
    <text evidence="1">The sequence shown here is derived from an EMBL/GenBank/DDBJ whole genome shotgun (WGS) entry which is preliminary data.</text>
</comment>
<gene>
    <name evidence="1" type="ORF">A5844_001897</name>
</gene>
<evidence type="ECO:0000313" key="1">
    <source>
        <dbReference type="EMBL" id="OTP10199.1"/>
    </source>
</evidence>
<dbReference type="Pfam" id="PF18982">
    <property type="entry name" value="JetA"/>
    <property type="match status" value="1"/>
</dbReference>
<dbReference type="EMBL" id="NGMO01000003">
    <property type="protein sequence ID" value="OTP10199.1"/>
    <property type="molecule type" value="Genomic_DNA"/>
</dbReference>
<evidence type="ECO:0000313" key="2">
    <source>
        <dbReference type="Proteomes" id="UP000194933"/>
    </source>
</evidence>
<keyword evidence="2" id="KW-1185">Reference proteome</keyword>
<dbReference type="STRING" id="1987383.A5844_001897"/>
<protein>
    <submittedName>
        <fullName evidence="1">Uncharacterized protein</fullName>
    </submittedName>
</protein>
<name>A0A242JYK0_9ENTE</name>
<dbReference type="AlphaFoldDB" id="A0A242JYK0"/>
<accession>A0A242JYK0</accession>
<dbReference type="InterPro" id="IPR043773">
    <property type="entry name" value="JetA"/>
</dbReference>